<sequence length="111" mass="12964">MAQNGALGKKGKESTIDYTQIVQSQKFQNLLRQKRNFILPLSIFFFVFYFTLPVLTAYSTVLNQEAFLHMSWAWVFAFAEFVMTWTLCTLYTKKARSFDKIATEIKQEIKG</sequence>
<dbReference type="PANTHER" id="PTHR38441">
    <property type="entry name" value="INTEGRAL MEMBRANE PROTEIN-RELATED"/>
    <property type="match status" value="1"/>
</dbReference>
<gene>
    <name evidence="2" type="ORF">D1953_18945</name>
</gene>
<proteinExistence type="predicted"/>
<dbReference type="PANTHER" id="PTHR38441:SF1">
    <property type="entry name" value="MEMBRANE PROTEIN"/>
    <property type="match status" value="1"/>
</dbReference>
<feature type="transmembrane region" description="Helical" evidence="1">
    <location>
        <begin position="37"/>
        <end position="59"/>
    </location>
</feature>
<dbReference type="Pfam" id="PF04341">
    <property type="entry name" value="DUF485"/>
    <property type="match status" value="1"/>
</dbReference>
<reference evidence="2 3" key="1">
    <citation type="submission" date="2018-08" db="EMBL/GenBank/DDBJ databases">
        <title>Bacillus jemisoniae sp. nov., Bacillus chryseoplanitiae sp. nov., Bacillus resnikiae sp. nov., and Bacillus frankliniae sp. nov., isolated from Viking spacecraft and associated surfaces.</title>
        <authorList>
            <person name="Seuylemezian A."/>
            <person name="Vaishampayan P."/>
        </authorList>
    </citation>
    <scope>NUCLEOTIDE SEQUENCE [LARGE SCALE GENOMIC DNA]</scope>
    <source>
        <strain evidence="2 3">MA001</strain>
    </source>
</reference>
<organism evidence="2 3">
    <name type="scientific">Peribacillus asahii</name>
    <dbReference type="NCBI Taxonomy" id="228899"/>
    <lineage>
        <taxon>Bacteria</taxon>
        <taxon>Bacillati</taxon>
        <taxon>Bacillota</taxon>
        <taxon>Bacilli</taxon>
        <taxon>Bacillales</taxon>
        <taxon>Bacillaceae</taxon>
        <taxon>Peribacillus</taxon>
    </lineage>
</organism>
<dbReference type="InterPro" id="IPR007436">
    <property type="entry name" value="DUF485"/>
</dbReference>
<name>A0A398B2A8_9BACI</name>
<dbReference type="EMBL" id="QWVS01000054">
    <property type="protein sequence ID" value="RID82080.1"/>
    <property type="molecule type" value="Genomic_DNA"/>
</dbReference>
<evidence type="ECO:0000313" key="3">
    <source>
        <dbReference type="Proteomes" id="UP000266016"/>
    </source>
</evidence>
<keyword evidence="1" id="KW-0812">Transmembrane</keyword>
<evidence type="ECO:0000256" key="1">
    <source>
        <dbReference type="SAM" id="Phobius"/>
    </source>
</evidence>
<dbReference type="RefSeq" id="WP_119118714.1">
    <property type="nucleotide sequence ID" value="NZ_QWVS01000054.1"/>
</dbReference>
<dbReference type="Proteomes" id="UP000266016">
    <property type="component" value="Unassembled WGS sequence"/>
</dbReference>
<accession>A0A398B2A8</accession>
<protein>
    <submittedName>
        <fullName evidence="2">DUF485 domain-containing protein</fullName>
    </submittedName>
</protein>
<evidence type="ECO:0000313" key="2">
    <source>
        <dbReference type="EMBL" id="RID82080.1"/>
    </source>
</evidence>
<comment type="caution">
    <text evidence="2">The sequence shown here is derived from an EMBL/GenBank/DDBJ whole genome shotgun (WGS) entry which is preliminary data.</text>
</comment>
<keyword evidence="3" id="KW-1185">Reference proteome</keyword>
<keyword evidence="1" id="KW-1133">Transmembrane helix</keyword>
<dbReference type="AlphaFoldDB" id="A0A398B2A8"/>
<keyword evidence="1" id="KW-0472">Membrane</keyword>
<feature type="transmembrane region" description="Helical" evidence="1">
    <location>
        <begin position="71"/>
        <end position="91"/>
    </location>
</feature>